<dbReference type="InterPro" id="IPR051681">
    <property type="entry name" value="Ser/Thr_Kinases-Pseudokinases"/>
</dbReference>
<dbReference type="GO" id="GO:0005524">
    <property type="term" value="F:ATP binding"/>
    <property type="evidence" value="ECO:0007669"/>
    <property type="project" value="UniProtKB-UniRule"/>
</dbReference>
<feature type="chain" id="PRO_5035814149" description="Protein kinase domain-containing protein" evidence="9">
    <location>
        <begin position="27"/>
        <end position="1039"/>
    </location>
</feature>
<organism evidence="11 12">
    <name type="scientific">Ostreobium quekettii</name>
    <dbReference type="NCBI Taxonomy" id="121088"/>
    <lineage>
        <taxon>Eukaryota</taxon>
        <taxon>Viridiplantae</taxon>
        <taxon>Chlorophyta</taxon>
        <taxon>core chlorophytes</taxon>
        <taxon>Ulvophyceae</taxon>
        <taxon>TCBD clade</taxon>
        <taxon>Bryopsidales</taxon>
        <taxon>Ostreobineae</taxon>
        <taxon>Ostreobiaceae</taxon>
        <taxon>Ostreobium</taxon>
    </lineage>
</organism>
<dbReference type="Gene3D" id="3.30.200.20">
    <property type="entry name" value="Phosphorylase Kinase, domain 1"/>
    <property type="match status" value="1"/>
</dbReference>
<evidence type="ECO:0000259" key="10">
    <source>
        <dbReference type="PROSITE" id="PS50011"/>
    </source>
</evidence>
<feature type="compositionally biased region" description="Basic and acidic residues" evidence="7">
    <location>
        <begin position="688"/>
        <end position="698"/>
    </location>
</feature>
<reference evidence="11" key="1">
    <citation type="submission" date="2020-12" db="EMBL/GenBank/DDBJ databases">
        <authorList>
            <person name="Iha C."/>
        </authorList>
    </citation>
    <scope>NUCLEOTIDE SEQUENCE</scope>
</reference>
<feature type="compositionally biased region" description="Polar residues" evidence="7">
    <location>
        <begin position="773"/>
        <end position="786"/>
    </location>
</feature>
<feature type="domain" description="Protein kinase" evidence="10">
    <location>
        <begin position="363"/>
        <end position="676"/>
    </location>
</feature>
<evidence type="ECO:0000256" key="3">
    <source>
        <dbReference type="ARBA" id="ARBA00022741"/>
    </source>
</evidence>
<keyword evidence="9" id="KW-0732">Signal</keyword>
<evidence type="ECO:0000313" key="11">
    <source>
        <dbReference type="EMBL" id="CAD7700038.1"/>
    </source>
</evidence>
<dbReference type="PROSITE" id="PS00107">
    <property type="entry name" value="PROTEIN_KINASE_ATP"/>
    <property type="match status" value="1"/>
</dbReference>
<dbReference type="Gene3D" id="1.10.510.10">
    <property type="entry name" value="Transferase(Phosphotransferase) domain 1"/>
    <property type="match status" value="1"/>
</dbReference>
<evidence type="ECO:0000256" key="5">
    <source>
        <dbReference type="ARBA" id="ARBA00022840"/>
    </source>
</evidence>
<dbReference type="OrthoDB" id="1668230at2759"/>
<dbReference type="Pfam" id="PF07714">
    <property type="entry name" value="PK_Tyr_Ser-Thr"/>
    <property type="match status" value="1"/>
</dbReference>
<proteinExistence type="predicted"/>
<evidence type="ECO:0000256" key="4">
    <source>
        <dbReference type="ARBA" id="ARBA00022777"/>
    </source>
</evidence>
<name>A0A8S1IXT4_9CHLO</name>
<evidence type="ECO:0000256" key="7">
    <source>
        <dbReference type="SAM" id="MobiDB-lite"/>
    </source>
</evidence>
<keyword evidence="3 6" id="KW-0547">Nucleotide-binding</keyword>
<dbReference type="GO" id="GO:0004674">
    <property type="term" value="F:protein serine/threonine kinase activity"/>
    <property type="evidence" value="ECO:0007669"/>
    <property type="project" value="UniProtKB-KW"/>
</dbReference>
<keyword evidence="12" id="KW-1185">Reference proteome</keyword>
<dbReference type="EMBL" id="CAJHUC010001163">
    <property type="protein sequence ID" value="CAD7700038.1"/>
    <property type="molecule type" value="Genomic_DNA"/>
</dbReference>
<evidence type="ECO:0000256" key="6">
    <source>
        <dbReference type="PROSITE-ProRule" id="PRU10141"/>
    </source>
</evidence>
<dbReference type="InterPro" id="IPR011009">
    <property type="entry name" value="Kinase-like_dom_sf"/>
</dbReference>
<dbReference type="InterPro" id="IPR000719">
    <property type="entry name" value="Prot_kinase_dom"/>
</dbReference>
<dbReference type="PROSITE" id="PS50011">
    <property type="entry name" value="PROTEIN_KINASE_DOM"/>
    <property type="match status" value="1"/>
</dbReference>
<keyword evidence="4" id="KW-0418">Kinase</keyword>
<protein>
    <recommendedName>
        <fullName evidence="10">Protein kinase domain-containing protein</fullName>
    </recommendedName>
</protein>
<feature type="region of interest" description="Disordered" evidence="7">
    <location>
        <begin position="682"/>
        <end position="714"/>
    </location>
</feature>
<accession>A0A8S1IXT4</accession>
<dbReference type="InterPro" id="IPR001245">
    <property type="entry name" value="Ser-Thr/Tyr_kinase_cat_dom"/>
</dbReference>
<dbReference type="PANTHER" id="PTHR44329:SF214">
    <property type="entry name" value="PROTEIN KINASE DOMAIN-CONTAINING PROTEIN"/>
    <property type="match status" value="1"/>
</dbReference>
<evidence type="ECO:0000256" key="2">
    <source>
        <dbReference type="ARBA" id="ARBA00022679"/>
    </source>
</evidence>
<keyword evidence="8" id="KW-0472">Membrane</keyword>
<feature type="region of interest" description="Disordered" evidence="7">
    <location>
        <begin position="994"/>
        <end position="1039"/>
    </location>
</feature>
<dbReference type="PROSITE" id="PS00108">
    <property type="entry name" value="PROTEIN_KINASE_ST"/>
    <property type="match status" value="1"/>
</dbReference>
<dbReference type="PRINTS" id="PR00109">
    <property type="entry name" value="TYRKINASE"/>
</dbReference>
<feature type="transmembrane region" description="Helical" evidence="8">
    <location>
        <begin position="294"/>
        <end position="318"/>
    </location>
</feature>
<dbReference type="InterPro" id="IPR008271">
    <property type="entry name" value="Ser/Thr_kinase_AS"/>
</dbReference>
<feature type="binding site" evidence="6">
    <location>
        <position position="390"/>
    </location>
    <ligand>
        <name>ATP</name>
        <dbReference type="ChEBI" id="CHEBI:30616"/>
    </ligand>
</feature>
<dbReference type="AlphaFoldDB" id="A0A8S1IXT4"/>
<feature type="region of interest" description="Disordered" evidence="7">
    <location>
        <begin position="427"/>
        <end position="461"/>
    </location>
</feature>
<dbReference type="PANTHER" id="PTHR44329">
    <property type="entry name" value="SERINE/THREONINE-PROTEIN KINASE TNNI3K-RELATED"/>
    <property type="match status" value="1"/>
</dbReference>
<dbReference type="SMART" id="SM00220">
    <property type="entry name" value="S_TKc"/>
    <property type="match status" value="1"/>
</dbReference>
<keyword evidence="2" id="KW-0808">Transferase</keyword>
<feature type="region of interest" description="Disordered" evidence="7">
    <location>
        <begin position="755"/>
        <end position="936"/>
    </location>
</feature>
<dbReference type="SUPFAM" id="SSF56112">
    <property type="entry name" value="Protein kinase-like (PK-like)"/>
    <property type="match status" value="1"/>
</dbReference>
<comment type="caution">
    <text evidence="11">The sequence shown here is derived from an EMBL/GenBank/DDBJ whole genome shotgun (WGS) entry which is preliminary data.</text>
</comment>
<dbReference type="Proteomes" id="UP000708148">
    <property type="component" value="Unassembled WGS sequence"/>
</dbReference>
<dbReference type="InterPro" id="IPR017441">
    <property type="entry name" value="Protein_kinase_ATP_BS"/>
</dbReference>
<evidence type="ECO:0000256" key="1">
    <source>
        <dbReference type="ARBA" id="ARBA00022527"/>
    </source>
</evidence>
<sequence length="1039" mass="110541">MDSRASTAGRLLTLFAFYVLIHWTSGTRPSSGPGALDCAQLLSNSSLNLNSNDLNLAPEGRVVVVRGALACGAKFGQRERVVLNASRVTLQGRPAATDAAIMYWPDWRDAISLQNGAVLKLQSLVLITGEGGFPKRDSESGYSDFSDVVETSEFANFSDFLEICGSGFRKGSIELEDVLVVDGRCGGQGSRGPRWSRKSLRKAAAGLAAVRLIRYCTCPASADGFAIPGGTPPGPSCRALPCSPTAGCSSLGSTNWTAERISQLEIFESAMFYSDGLKSTTTCGGAVLRAEMPVALGAGLAGGGALLAMVTICLWTAFGKRRCKRRKELTKLMDLVGIESPEDESSPGDHEDGSLEGLCLSQVELGYPLGEGGFGKVYMGAFQGKMIAVKIIDHDGTALDAHGVLLEAALSRDLRHPNVVMTYLNETRPWEGARGPPGRQDPKERAGKTARSGPEDGDDDFSYLAQRMRGQGKGEEGAFRTWIVMEYCEGGSLARAVREGALFYDEERVAPRYPAVVLCALDVARAMAHLHGRRVIHGDLKAQNVLLKTDPADQRGFRCKVGDFGLSRASPSATAIRTFTCGTTRYCPPELLRDGLLTPAADVYSFGMLLWELVSGRKAFQDLAQQDIVVAAVAGRRPPVPRHCPSDIRSLIRDCWAADRKERPSFESVVGRLRRLAGTYAPGLAESGPREQAGETKRGVWRPDVNGTDSSFSSDDGRPFVRDVCLAALQSPATGCLRGSLFRLESSSANLWDTPTPCTSESAKDLGARGPAGQSSVNAITDQVEPQPTVGGAAGEATPRGAAETDPPAETVEKDGGSRSKAATTIDVKGGRICDPGTVKRSPQWVAAASADPGQKYGLQNSGKFGKFGKLRKLDRDSDSSESDAASSEGGGQRQCDGQLRAPSAQVPSADLGARPRRPRTASELSAGPKERPQKAAMAIRAAMACEALPGWQGSISAAEGGGRLIAADGGGRLISACRNDYYEVINAFTTSMNGSEEDWPPPPPPVSFDESNTQRVLSRVSEDVEEPRPLSVTPRSPW</sequence>
<evidence type="ECO:0000256" key="8">
    <source>
        <dbReference type="SAM" id="Phobius"/>
    </source>
</evidence>
<keyword evidence="1" id="KW-0723">Serine/threonine-protein kinase</keyword>
<evidence type="ECO:0000256" key="9">
    <source>
        <dbReference type="SAM" id="SignalP"/>
    </source>
</evidence>
<keyword evidence="8" id="KW-1133">Transmembrane helix</keyword>
<evidence type="ECO:0000313" key="12">
    <source>
        <dbReference type="Proteomes" id="UP000708148"/>
    </source>
</evidence>
<keyword evidence="8" id="KW-0812">Transmembrane</keyword>
<keyword evidence="5 6" id="KW-0067">ATP-binding</keyword>
<feature type="signal peptide" evidence="9">
    <location>
        <begin position="1"/>
        <end position="26"/>
    </location>
</feature>
<gene>
    <name evidence="11" type="ORF">OSTQU699_LOCUS5397</name>
</gene>